<dbReference type="PROSITE" id="PS00211">
    <property type="entry name" value="ABC_TRANSPORTER_1"/>
    <property type="match status" value="1"/>
</dbReference>
<dbReference type="EMBL" id="DVFZ01000100">
    <property type="protein sequence ID" value="HIQ83450.1"/>
    <property type="molecule type" value="Genomic_DNA"/>
</dbReference>
<protein>
    <submittedName>
        <fullName evidence="10">Sugar ABC transporter ATP-binding protein</fullName>
    </submittedName>
</protein>
<evidence type="ECO:0000256" key="6">
    <source>
        <dbReference type="ARBA" id="ARBA00022840"/>
    </source>
</evidence>
<sequence>MRGIEIQFPGVKALDKVDFTLRAGEVHALLGENGAGKSTLIKCLTGVNRMDAGEILLEGKPIRPTSPQAAIELGISTVFQEINLCPNLTVAENIFVGRQPMKHHQINWKEINRRAAELMERFNVHIDVTRPLSYYSTAIQQMVSIARAVDIDAKVLILDEPTSSLDENEVKQLFAVMRSLKEQGIGIIFITHFLDQVFEMSDRLTILRNGHLVGVYDINQISKLELVTEMIGKDMNEIFNLKRAHVAEDAPIMLKAEHLGAPGKVDDVSLEIRKGEMIGFAGLLGSGRTETAELIFCVAKPTKGSLEMGGEPLKARNPLDSINRKMAFCPEDRKRDGIIGDLSIRENIILAMQAKRGFLHPISRKEQNEIADKYIKMLSIATPDAEKKIGELSGGNQQKVILARWMATEPDLLILDEPTRGIDVGAKAEIQRLMLEMCERGVSVVFISSELEEVIRCSNRILIMRDGKKAGELGGEFGTDTQNDILKIIAGEGASA</sequence>
<dbReference type="InterPro" id="IPR003593">
    <property type="entry name" value="AAA+_ATPase"/>
</dbReference>
<dbReference type="InterPro" id="IPR027417">
    <property type="entry name" value="P-loop_NTPase"/>
</dbReference>
<dbReference type="InterPro" id="IPR003439">
    <property type="entry name" value="ABC_transporter-like_ATP-bd"/>
</dbReference>
<accession>A0A9D1CYE7</accession>
<dbReference type="AlphaFoldDB" id="A0A9D1CYE7"/>
<dbReference type="GO" id="GO:0016887">
    <property type="term" value="F:ATP hydrolysis activity"/>
    <property type="evidence" value="ECO:0007669"/>
    <property type="project" value="InterPro"/>
</dbReference>
<dbReference type="SUPFAM" id="SSF52540">
    <property type="entry name" value="P-loop containing nucleoside triphosphate hydrolases"/>
    <property type="match status" value="2"/>
</dbReference>
<gene>
    <name evidence="10" type="ORF">IAA52_10170</name>
</gene>
<dbReference type="InterPro" id="IPR017871">
    <property type="entry name" value="ABC_transporter-like_CS"/>
</dbReference>
<keyword evidence="3" id="KW-1003">Cell membrane</keyword>
<dbReference type="Proteomes" id="UP000824260">
    <property type="component" value="Unassembled WGS sequence"/>
</dbReference>
<keyword evidence="4" id="KW-0677">Repeat</keyword>
<dbReference type="FunFam" id="3.40.50.300:FF:000127">
    <property type="entry name" value="Ribose import ATP-binding protein RbsA"/>
    <property type="match status" value="1"/>
</dbReference>
<evidence type="ECO:0000313" key="11">
    <source>
        <dbReference type="Proteomes" id="UP000824260"/>
    </source>
</evidence>
<dbReference type="PANTHER" id="PTHR43790:SF9">
    <property type="entry name" value="GALACTOFURANOSE TRANSPORTER ATP-BINDING PROTEIN YTFR"/>
    <property type="match status" value="1"/>
</dbReference>
<dbReference type="Pfam" id="PF00005">
    <property type="entry name" value="ABC_tran"/>
    <property type="match status" value="2"/>
</dbReference>
<dbReference type="GO" id="GO:0005524">
    <property type="term" value="F:ATP binding"/>
    <property type="evidence" value="ECO:0007669"/>
    <property type="project" value="UniProtKB-KW"/>
</dbReference>
<keyword evidence="7" id="KW-1278">Translocase</keyword>
<proteinExistence type="predicted"/>
<comment type="subcellular location">
    <subcellularLocation>
        <location evidence="1">Cell membrane</location>
        <topology evidence="1">Peripheral membrane protein</topology>
    </subcellularLocation>
</comment>
<dbReference type="CDD" id="cd03216">
    <property type="entry name" value="ABC_Carb_Monos_I"/>
    <property type="match status" value="1"/>
</dbReference>
<keyword evidence="6 10" id="KW-0067">ATP-binding</keyword>
<dbReference type="InterPro" id="IPR050107">
    <property type="entry name" value="ABC_carbohydrate_import_ATPase"/>
</dbReference>
<evidence type="ECO:0000256" key="7">
    <source>
        <dbReference type="ARBA" id="ARBA00022967"/>
    </source>
</evidence>
<reference evidence="10" key="2">
    <citation type="journal article" date="2021" name="PeerJ">
        <title>Extensive microbial diversity within the chicken gut microbiome revealed by metagenomics and culture.</title>
        <authorList>
            <person name="Gilroy R."/>
            <person name="Ravi A."/>
            <person name="Getino M."/>
            <person name="Pursley I."/>
            <person name="Horton D.L."/>
            <person name="Alikhan N.F."/>
            <person name="Baker D."/>
            <person name="Gharbi K."/>
            <person name="Hall N."/>
            <person name="Watson M."/>
            <person name="Adriaenssens E.M."/>
            <person name="Foster-Nyarko E."/>
            <person name="Jarju S."/>
            <person name="Secka A."/>
            <person name="Antonio M."/>
            <person name="Oren A."/>
            <person name="Chaudhuri R.R."/>
            <person name="La Ragione R."/>
            <person name="Hildebrand F."/>
            <person name="Pallen M.J."/>
        </authorList>
    </citation>
    <scope>NUCLEOTIDE SEQUENCE</scope>
    <source>
        <strain evidence="10">ChiSjej6B24-2974</strain>
    </source>
</reference>
<evidence type="ECO:0000256" key="4">
    <source>
        <dbReference type="ARBA" id="ARBA00022737"/>
    </source>
</evidence>
<organism evidence="10 11">
    <name type="scientific">Candidatus Pullichristensenella stercorigallinarum</name>
    <dbReference type="NCBI Taxonomy" id="2840909"/>
    <lineage>
        <taxon>Bacteria</taxon>
        <taxon>Bacillati</taxon>
        <taxon>Bacillota</taxon>
        <taxon>Clostridia</taxon>
        <taxon>Candidatus Pullichristensenella</taxon>
    </lineage>
</organism>
<dbReference type="PROSITE" id="PS50893">
    <property type="entry name" value="ABC_TRANSPORTER_2"/>
    <property type="match status" value="2"/>
</dbReference>
<keyword evidence="2" id="KW-0813">Transport</keyword>
<keyword evidence="8" id="KW-0472">Membrane</keyword>
<evidence type="ECO:0000256" key="8">
    <source>
        <dbReference type="ARBA" id="ARBA00023136"/>
    </source>
</evidence>
<evidence type="ECO:0000259" key="9">
    <source>
        <dbReference type="PROSITE" id="PS50893"/>
    </source>
</evidence>
<feature type="domain" description="ABC transporter" evidence="9">
    <location>
        <begin position="1"/>
        <end position="234"/>
    </location>
</feature>
<dbReference type="SMART" id="SM00382">
    <property type="entry name" value="AAA"/>
    <property type="match status" value="2"/>
</dbReference>
<keyword evidence="5" id="KW-0547">Nucleotide-binding</keyword>
<reference evidence="10" key="1">
    <citation type="submission" date="2020-10" db="EMBL/GenBank/DDBJ databases">
        <authorList>
            <person name="Gilroy R."/>
        </authorList>
    </citation>
    <scope>NUCLEOTIDE SEQUENCE</scope>
    <source>
        <strain evidence="10">ChiSjej6B24-2974</strain>
    </source>
</reference>
<dbReference type="CDD" id="cd03215">
    <property type="entry name" value="ABC_Carb_Monos_II"/>
    <property type="match status" value="1"/>
</dbReference>
<feature type="domain" description="ABC transporter" evidence="9">
    <location>
        <begin position="241"/>
        <end position="491"/>
    </location>
</feature>
<dbReference type="Gene3D" id="3.40.50.300">
    <property type="entry name" value="P-loop containing nucleotide triphosphate hydrolases"/>
    <property type="match status" value="2"/>
</dbReference>
<evidence type="ECO:0000256" key="5">
    <source>
        <dbReference type="ARBA" id="ARBA00022741"/>
    </source>
</evidence>
<comment type="caution">
    <text evidence="10">The sequence shown here is derived from an EMBL/GenBank/DDBJ whole genome shotgun (WGS) entry which is preliminary data.</text>
</comment>
<evidence type="ECO:0000256" key="2">
    <source>
        <dbReference type="ARBA" id="ARBA00022448"/>
    </source>
</evidence>
<dbReference type="GO" id="GO:0005886">
    <property type="term" value="C:plasma membrane"/>
    <property type="evidence" value="ECO:0007669"/>
    <property type="project" value="UniProtKB-SubCell"/>
</dbReference>
<dbReference type="PANTHER" id="PTHR43790">
    <property type="entry name" value="CARBOHYDRATE TRANSPORT ATP-BINDING PROTEIN MG119-RELATED"/>
    <property type="match status" value="1"/>
</dbReference>
<evidence type="ECO:0000256" key="3">
    <source>
        <dbReference type="ARBA" id="ARBA00022475"/>
    </source>
</evidence>
<name>A0A9D1CYE7_9FIRM</name>
<evidence type="ECO:0000313" key="10">
    <source>
        <dbReference type="EMBL" id="HIQ83450.1"/>
    </source>
</evidence>
<evidence type="ECO:0000256" key="1">
    <source>
        <dbReference type="ARBA" id="ARBA00004202"/>
    </source>
</evidence>